<keyword evidence="2" id="KW-1185">Reference proteome</keyword>
<reference evidence="2" key="1">
    <citation type="submission" date="2016-11" db="EMBL/GenBank/DDBJ databases">
        <authorList>
            <person name="Varghese N."/>
            <person name="Submissions S."/>
        </authorList>
    </citation>
    <scope>NUCLEOTIDE SEQUENCE [LARGE SCALE GENOMIC DNA]</scope>
    <source>
        <strain evidence="2">DSM 18095</strain>
    </source>
</reference>
<name>A0A1M4V887_9FIRM</name>
<evidence type="ECO:0000313" key="1">
    <source>
        <dbReference type="EMBL" id="SHE65142.1"/>
    </source>
</evidence>
<dbReference type="STRING" id="1123404.SAMN02745784_01401"/>
<organism evidence="1 2">
    <name type="scientific">Tissierella praeacuta DSM 18095</name>
    <dbReference type="NCBI Taxonomy" id="1123404"/>
    <lineage>
        <taxon>Bacteria</taxon>
        <taxon>Bacillati</taxon>
        <taxon>Bacillota</taxon>
        <taxon>Tissierellia</taxon>
        <taxon>Tissierellales</taxon>
        <taxon>Tissierellaceae</taxon>
        <taxon>Tissierella</taxon>
    </lineage>
</organism>
<protein>
    <submittedName>
        <fullName evidence="1">Uncharacterized protein</fullName>
    </submittedName>
</protein>
<accession>A0A1M4V887</accession>
<dbReference type="RefSeq" id="WP_072974700.1">
    <property type="nucleotide sequence ID" value="NZ_FQTY01000004.1"/>
</dbReference>
<dbReference type="Proteomes" id="UP000184114">
    <property type="component" value="Unassembled WGS sequence"/>
</dbReference>
<gene>
    <name evidence="1" type="ORF">SAMN02745784_01401</name>
</gene>
<dbReference type="EMBL" id="FQTY01000004">
    <property type="protein sequence ID" value="SHE65142.1"/>
    <property type="molecule type" value="Genomic_DNA"/>
</dbReference>
<dbReference type="GeneID" id="90995762"/>
<proteinExistence type="predicted"/>
<evidence type="ECO:0000313" key="2">
    <source>
        <dbReference type="Proteomes" id="UP000184114"/>
    </source>
</evidence>
<dbReference type="AlphaFoldDB" id="A0A1M4V887"/>
<sequence>MKNKVKRIGIGLGALVILLGATTVFSEPGSESDPLVTLSYVEKKIEQLKYYVDEKLGTKGNGNNDIGSWAVVELPSGKSLICKDGTEIILRSGNARAIAVVTNGIMNGLTDVTAGKDLVMEENIKANHLIIVPRDDGRGARALTNSFFLVKGDYEIR</sequence>